<protein>
    <submittedName>
        <fullName evidence="1">Uridine kinase</fullName>
    </submittedName>
</protein>
<dbReference type="GO" id="GO:0016301">
    <property type="term" value="F:kinase activity"/>
    <property type="evidence" value="ECO:0007669"/>
    <property type="project" value="UniProtKB-KW"/>
</dbReference>
<organism evidence="1 2">
    <name type="scientific">Paraoerskovia sediminicola</name>
    <dbReference type="NCBI Taxonomy" id="1138587"/>
    <lineage>
        <taxon>Bacteria</taxon>
        <taxon>Bacillati</taxon>
        <taxon>Actinomycetota</taxon>
        <taxon>Actinomycetes</taxon>
        <taxon>Micrococcales</taxon>
        <taxon>Cellulomonadaceae</taxon>
        <taxon>Paraoerskovia</taxon>
    </lineage>
</organism>
<keyword evidence="1" id="KW-0808">Transferase</keyword>
<proteinExistence type="predicted"/>
<dbReference type="Proteomes" id="UP001321475">
    <property type="component" value="Chromosome"/>
</dbReference>
<accession>A0ABN6XAN9</accession>
<evidence type="ECO:0000313" key="1">
    <source>
        <dbReference type="EMBL" id="BDZ41829.1"/>
    </source>
</evidence>
<reference evidence="2" key="1">
    <citation type="journal article" date="2019" name="Int. J. Syst. Evol. Microbiol.">
        <title>The Global Catalogue of Microorganisms (GCM) 10K type strain sequencing project: providing services to taxonomists for standard genome sequencing and annotation.</title>
        <authorList>
            <consortium name="The Broad Institute Genomics Platform"/>
            <consortium name="The Broad Institute Genome Sequencing Center for Infectious Disease"/>
            <person name="Wu L."/>
            <person name="Ma J."/>
        </authorList>
    </citation>
    <scope>NUCLEOTIDE SEQUENCE [LARGE SCALE GENOMIC DNA]</scope>
    <source>
        <strain evidence="2">NBRC 108565</strain>
    </source>
</reference>
<dbReference type="EMBL" id="AP027729">
    <property type="protein sequence ID" value="BDZ41829.1"/>
    <property type="molecule type" value="Genomic_DNA"/>
</dbReference>
<keyword evidence="2" id="KW-1185">Reference proteome</keyword>
<dbReference type="InterPro" id="IPR027417">
    <property type="entry name" value="P-loop_NTPase"/>
</dbReference>
<dbReference type="Gene3D" id="3.40.50.300">
    <property type="entry name" value="P-loop containing nucleotide triphosphate hydrolases"/>
    <property type="match status" value="1"/>
</dbReference>
<dbReference type="SUPFAM" id="SSF52540">
    <property type="entry name" value="P-loop containing nucleoside triphosphate hydrolases"/>
    <property type="match status" value="1"/>
</dbReference>
<sequence>MSRDVLVERLVGLIDTGAARAGAARSDRERAPAALRVLLDGHPTTGHGALADLLVDPLRVLGRPAVRVSTDDFLRPASLRLEHGRQDPDALLDDRVDVGALEREVLRPLGPGGSGRYLPTLRDPRTDRSTRAGYVEAAPGTVLLLDGALALGLGLPVDLTVHLAIRDATIGRRTAPSDAWALPAWARYRREVDPEGTADVVVRVDHADRPALVVRRA</sequence>
<dbReference type="RefSeq" id="WP_286218908.1">
    <property type="nucleotide sequence ID" value="NZ_AP027729.1"/>
</dbReference>
<evidence type="ECO:0000313" key="2">
    <source>
        <dbReference type="Proteomes" id="UP001321475"/>
    </source>
</evidence>
<name>A0ABN6XAN9_9CELL</name>
<gene>
    <name evidence="1" type="ORF">GCM10025865_11280</name>
</gene>
<keyword evidence="1" id="KW-0418">Kinase</keyword>